<proteinExistence type="predicted"/>
<keyword evidence="2" id="KW-1185">Reference proteome</keyword>
<evidence type="ECO:0000313" key="2">
    <source>
        <dbReference type="Proteomes" id="UP000014629"/>
    </source>
</evidence>
<dbReference type="EMBL" id="AOPZ01000003">
    <property type="protein sequence ID" value="EPH46869.1"/>
    <property type="molecule type" value="Genomic_DNA"/>
</dbReference>
<dbReference type="OrthoDB" id="9948845at2"/>
<comment type="caution">
    <text evidence="1">The sequence shown here is derived from an EMBL/GenBank/DDBJ whole genome shotgun (WGS) entry which is preliminary data.</text>
</comment>
<sequence length="47" mass="5062">MNDKPQDNDGYVVTEKSEDGADTVIVSTDGVTVYRCPGGLTEDELLD</sequence>
<evidence type="ECO:0000313" key="1">
    <source>
        <dbReference type="EMBL" id="EPH46869.1"/>
    </source>
</evidence>
<reference evidence="1 2" key="1">
    <citation type="submission" date="2013-02" db="EMBL/GenBank/DDBJ databases">
        <title>Draft Genome Sequence of Streptomyces aurantiacus, Which Produces Setomimycin.</title>
        <authorList>
            <person name="Gruening B.A."/>
            <person name="Praeg A."/>
            <person name="Erxleben A."/>
            <person name="Guenther S."/>
            <person name="Mueller M."/>
        </authorList>
    </citation>
    <scope>NUCLEOTIDE SEQUENCE [LARGE SCALE GENOMIC DNA]</scope>
    <source>
        <strain evidence="1 2">JA 4570</strain>
    </source>
</reference>
<dbReference type="RefSeq" id="WP_016638171.1">
    <property type="nucleotide sequence ID" value="NZ_AOPZ01000003.1"/>
</dbReference>
<dbReference type="PATRIC" id="fig|1286094.4.peg.32"/>
<accession>S3ZVR5</accession>
<protein>
    <submittedName>
        <fullName evidence="1">Uncharacterized protein</fullName>
    </submittedName>
</protein>
<organism evidence="1 2">
    <name type="scientific">Streptomyces aurantiacus JA 4570</name>
    <dbReference type="NCBI Taxonomy" id="1286094"/>
    <lineage>
        <taxon>Bacteria</taxon>
        <taxon>Bacillati</taxon>
        <taxon>Actinomycetota</taxon>
        <taxon>Actinomycetes</taxon>
        <taxon>Kitasatosporales</taxon>
        <taxon>Streptomycetaceae</taxon>
        <taxon>Streptomyces</taxon>
        <taxon>Streptomyces aurantiacus group</taxon>
    </lineage>
</organism>
<dbReference type="Proteomes" id="UP000014629">
    <property type="component" value="Unassembled WGS sequence"/>
</dbReference>
<name>S3ZVR5_9ACTN</name>
<dbReference type="AlphaFoldDB" id="S3ZVR5"/>
<gene>
    <name evidence="1" type="ORF">STRAU_0035</name>
</gene>